<evidence type="ECO:0000256" key="2">
    <source>
        <dbReference type="ARBA" id="ARBA00006948"/>
    </source>
</evidence>
<feature type="transmembrane region" description="Helical" evidence="6">
    <location>
        <begin position="111"/>
        <end position="131"/>
    </location>
</feature>
<gene>
    <name evidence="7" type="ORF">CDAUBV1_LOCUS9981</name>
</gene>
<evidence type="ECO:0000256" key="3">
    <source>
        <dbReference type="ARBA" id="ARBA00022692"/>
    </source>
</evidence>
<proteinExistence type="inferred from homology"/>
<evidence type="ECO:0000313" key="7">
    <source>
        <dbReference type="EMBL" id="CAL5135873.1"/>
    </source>
</evidence>
<evidence type="ECO:0000256" key="5">
    <source>
        <dbReference type="ARBA" id="ARBA00023136"/>
    </source>
</evidence>
<evidence type="ECO:0000313" key="8">
    <source>
        <dbReference type="Proteomes" id="UP001497525"/>
    </source>
</evidence>
<evidence type="ECO:0000256" key="1">
    <source>
        <dbReference type="ARBA" id="ARBA00004141"/>
    </source>
</evidence>
<keyword evidence="4 6" id="KW-1133">Transmembrane helix</keyword>
<dbReference type="Pfam" id="PF04819">
    <property type="entry name" value="DUF716"/>
    <property type="match status" value="1"/>
</dbReference>
<evidence type="ECO:0000256" key="6">
    <source>
        <dbReference type="SAM" id="Phobius"/>
    </source>
</evidence>
<name>A0AAV2THH4_CALDB</name>
<reference evidence="7" key="1">
    <citation type="submission" date="2024-06" db="EMBL/GenBank/DDBJ databases">
        <authorList>
            <person name="Liu X."/>
            <person name="Lenzi L."/>
            <person name="Haldenby T S."/>
            <person name="Uol C."/>
        </authorList>
    </citation>
    <scope>NUCLEOTIDE SEQUENCE</scope>
</reference>
<dbReference type="EMBL" id="CAXLJL010000268">
    <property type="protein sequence ID" value="CAL5135873.1"/>
    <property type="molecule type" value="Genomic_DNA"/>
</dbReference>
<dbReference type="PANTHER" id="PTHR16007">
    <property type="entry name" value="EPIDIDYMAL MEMBRANE PROTEIN E9-RELATED"/>
    <property type="match status" value="1"/>
</dbReference>
<accession>A0AAV2THH4</accession>
<keyword evidence="5 6" id="KW-0472">Membrane</keyword>
<evidence type="ECO:0000256" key="4">
    <source>
        <dbReference type="ARBA" id="ARBA00022989"/>
    </source>
</evidence>
<evidence type="ECO:0008006" key="9">
    <source>
        <dbReference type="Google" id="ProtNLM"/>
    </source>
</evidence>
<dbReference type="InterPro" id="IPR042127">
    <property type="entry name" value="TMEM45"/>
</dbReference>
<comment type="caution">
    <text evidence="7">The sequence shown here is derived from an EMBL/GenBank/DDBJ whole genome shotgun (WGS) entry which is preliminary data.</text>
</comment>
<comment type="similarity">
    <text evidence="2">Belongs to the TMEM45 family.</text>
</comment>
<organism evidence="7 8">
    <name type="scientific">Calicophoron daubneyi</name>
    <name type="common">Rumen fluke</name>
    <name type="synonym">Paramphistomum daubneyi</name>
    <dbReference type="NCBI Taxonomy" id="300641"/>
    <lineage>
        <taxon>Eukaryota</taxon>
        <taxon>Metazoa</taxon>
        <taxon>Spiralia</taxon>
        <taxon>Lophotrochozoa</taxon>
        <taxon>Platyhelminthes</taxon>
        <taxon>Trematoda</taxon>
        <taxon>Digenea</taxon>
        <taxon>Plagiorchiida</taxon>
        <taxon>Pronocephalata</taxon>
        <taxon>Paramphistomoidea</taxon>
        <taxon>Paramphistomidae</taxon>
        <taxon>Calicophoron</taxon>
    </lineage>
</organism>
<dbReference type="Proteomes" id="UP001497525">
    <property type="component" value="Unassembled WGS sequence"/>
</dbReference>
<sequence>MDQNKSGISSHFRHTSSDPMGNEGLFFSHAVLGTFTICLGFWWWIQSLRRCLAFIRRNSSRYTSSASYGFGCCPHQIGEGVMKIAISLFGIGVETVTITERRQFEYAHYPFYVAMIVAGLVDVLLSTIIFLPDGLEYIAQAMPLVLHSYTLYAQSYDQPVVTGTCHLLTSYLCVLATFTLFAEMSSRHQFVFSWIKCMMFMLVGAWHWQTGIVLNAPFSTTWKEGSHDDVMDLAIICCWDLLCTALLQLITLVIAAKRYGVSPNWIVTGKLSNNNDESYRSGEIQYTKLLSSDNREE</sequence>
<dbReference type="AlphaFoldDB" id="A0AAV2THH4"/>
<keyword evidence="3 6" id="KW-0812">Transmembrane</keyword>
<feature type="transmembrane region" description="Helical" evidence="6">
    <location>
        <begin position="233"/>
        <end position="256"/>
    </location>
</feature>
<feature type="transmembrane region" description="Helical" evidence="6">
    <location>
        <begin position="26"/>
        <end position="45"/>
    </location>
</feature>
<dbReference type="PANTHER" id="PTHR16007:SF15">
    <property type="entry name" value="TRANSMEMBRANE PROTEIN 45B"/>
    <property type="match status" value="1"/>
</dbReference>
<dbReference type="GO" id="GO:0016020">
    <property type="term" value="C:membrane"/>
    <property type="evidence" value="ECO:0007669"/>
    <property type="project" value="UniProtKB-SubCell"/>
</dbReference>
<comment type="subcellular location">
    <subcellularLocation>
        <location evidence="1">Membrane</location>
        <topology evidence="1">Multi-pass membrane protein</topology>
    </subcellularLocation>
</comment>
<feature type="transmembrane region" description="Helical" evidence="6">
    <location>
        <begin position="194"/>
        <end position="213"/>
    </location>
</feature>
<dbReference type="InterPro" id="IPR006904">
    <property type="entry name" value="DUF716"/>
</dbReference>
<protein>
    <recommendedName>
        <fullName evidence="9">Transmembrane protein 45B</fullName>
    </recommendedName>
</protein>
<feature type="transmembrane region" description="Helical" evidence="6">
    <location>
        <begin position="160"/>
        <end position="182"/>
    </location>
</feature>